<dbReference type="EMBL" id="DAKRPA010000016">
    <property type="protein sequence ID" value="DBA03737.1"/>
    <property type="molecule type" value="Genomic_DNA"/>
</dbReference>
<feature type="non-terminal residue" evidence="2">
    <location>
        <position position="1"/>
    </location>
</feature>
<dbReference type="InterPro" id="IPR038717">
    <property type="entry name" value="Tc1-like_DDE_dom"/>
</dbReference>
<sequence length="128" mass="14795">EDYHGNVDSELFENRFYELCETLHNRYGSCRIHMDGAKYHKRNIHKAPDASSRKDEMRKKEAPLYATHIIAQGFNHEVLFTPPYRPKLQPIELIWGSVKQPISQESPTDMNDLHAKVWAGLRAQGSCS</sequence>
<proteinExistence type="predicted"/>
<reference evidence="2" key="1">
    <citation type="submission" date="2022-11" db="EMBL/GenBank/DDBJ databases">
        <authorList>
            <person name="Morgan W.R."/>
            <person name="Tartar A."/>
        </authorList>
    </citation>
    <scope>NUCLEOTIDE SEQUENCE</scope>
    <source>
        <strain evidence="2">ARSEF 373</strain>
    </source>
</reference>
<dbReference type="GO" id="GO:0003676">
    <property type="term" value="F:nucleic acid binding"/>
    <property type="evidence" value="ECO:0007669"/>
    <property type="project" value="InterPro"/>
</dbReference>
<keyword evidence="3" id="KW-1185">Reference proteome</keyword>
<dbReference type="Gene3D" id="3.30.420.10">
    <property type="entry name" value="Ribonuclease H-like superfamily/Ribonuclease H"/>
    <property type="match status" value="1"/>
</dbReference>
<organism evidence="2 3">
    <name type="scientific">Lagenidium giganteum</name>
    <dbReference type="NCBI Taxonomy" id="4803"/>
    <lineage>
        <taxon>Eukaryota</taxon>
        <taxon>Sar</taxon>
        <taxon>Stramenopiles</taxon>
        <taxon>Oomycota</taxon>
        <taxon>Peronosporomycetes</taxon>
        <taxon>Pythiales</taxon>
        <taxon>Pythiaceae</taxon>
    </lineage>
</organism>
<evidence type="ECO:0000313" key="2">
    <source>
        <dbReference type="EMBL" id="DBA03737.1"/>
    </source>
</evidence>
<name>A0AAV2ZDZ2_9STRA</name>
<protein>
    <recommendedName>
        <fullName evidence="1">Tc1-like transposase DDE domain-containing protein</fullName>
    </recommendedName>
</protein>
<dbReference type="Proteomes" id="UP001146120">
    <property type="component" value="Unassembled WGS sequence"/>
</dbReference>
<comment type="caution">
    <text evidence="2">The sequence shown here is derived from an EMBL/GenBank/DDBJ whole genome shotgun (WGS) entry which is preliminary data.</text>
</comment>
<feature type="domain" description="Tc1-like transposase DDE" evidence="1">
    <location>
        <begin position="5"/>
        <end position="109"/>
    </location>
</feature>
<dbReference type="PANTHER" id="PTHR33939:SF1">
    <property type="entry name" value="DUF4371 DOMAIN-CONTAINING PROTEIN"/>
    <property type="match status" value="1"/>
</dbReference>
<dbReference type="Pfam" id="PF13358">
    <property type="entry name" value="DDE_3"/>
    <property type="match status" value="1"/>
</dbReference>
<dbReference type="PANTHER" id="PTHR33939">
    <property type="entry name" value="PROTEIN CBG22215"/>
    <property type="match status" value="1"/>
</dbReference>
<accession>A0AAV2ZDZ2</accession>
<evidence type="ECO:0000313" key="3">
    <source>
        <dbReference type="Proteomes" id="UP001146120"/>
    </source>
</evidence>
<dbReference type="AlphaFoldDB" id="A0AAV2ZDZ2"/>
<reference evidence="2" key="2">
    <citation type="journal article" date="2023" name="Microbiol Resour">
        <title>Decontamination and Annotation of the Draft Genome Sequence of the Oomycete Lagenidium giganteum ARSEF 373.</title>
        <authorList>
            <person name="Morgan W.R."/>
            <person name="Tartar A."/>
        </authorList>
    </citation>
    <scope>NUCLEOTIDE SEQUENCE</scope>
    <source>
        <strain evidence="2">ARSEF 373</strain>
    </source>
</reference>
<gene>
    <name evidence="2" type="ORF">N0F65_004154</name>
</gene>
<evidence type="ECO:0000259" key="1">
    <source>
        <dbReference type="Pfam" id="PF13358"/>
    </source>
</evidence>
<dbReference type="InterPro" id="IPR036397">
    <property type="entry name" value="RNaseH_sf"/>
</dbReference>